<dbReference type="EMBL" id="MT143766">
    <property type="protein sequence ID" value="QJB02204.1"/>
    <property type="molecule type" value="Genomic_DNA"/>
</dbReference>
<accession>A0A6M3M4Y5</accession>
<dbReference type="PANTHER" id="PTHR12526">
    <property type="entry name" value="GLYCOSYLTRANSFERASE"/>
    <property type="match status" value="1"/>
</dbReference>
<feature type="domain" description="Glycosyl transferase family 1" evidence="2">
    <location>
        <begin position="235"/>
        <end position="385"/>
    </location>
</feature>
<dbReference type="AlphaFoldDB" id="A0A6M3M4Y5"/>
<gene>
    <name evidence="3" type="ORF">MM171B01415_0002</name>
</gene>
<organism evidence="3">
    <name type="scientific">viral metagenome</name>
    <dbReference type="NCBI Taxonomy" id="1070528"/>
    <lineage>
        <taxon>unclassified sequences</taxon>
        <taxon>metagenomes</taxon>
        <taxon>organismal metagenomes</taxon>
    </lineage>
</organism>
<name>A0A6M3M4Y5_9ZZZZ</name>
<reference evidence="3" key="1">
    <citation type="submission" date="2020-03" db="EMBL/GenBank/DDBJ databases">
        <title>The deep terrestrial virosphere.</title>
        <authorList>
            <person name="Holmfeldt K."/>
            <person name="Nilsson E."/>
            <person name="Simone D."/>
            <person name="Lopez-Fernandez M."/>
            <person name="Wu X."/>
            <person name="de Brujin I."/>
            <person name="Lundin D."/>
            <person name="Andersson A."/>
            <person name="Bertilsson S."/>
            <person name="Dopson M."/>
        </authorList>
    </citation>
    <scope>NUCLEOTIDE SEQUENCE</scope>
    <source>
        <strain evidence="3">MM171B01415</strain>
    </source>
</reference>
<evidence type="ECO:0000259" key="2">
    <source>
        <dbReference type="Pfam" id="PF00534"/>
    </source>
</evidence>
<protein>
    <submittedName>
        <fullName evidence="3">Putative glycosyltransferase</fullName>
    </submittedName>
</protein>
<dbReference type="SUPFAM" id="SSF53756">
    <property type="entry name" value="UDP-Glycosyltransferase/glycogen phosphorylase"/>
    <property type="match status" value="1"/>
</dbReference>
<dbReference type="Pfam" id="PF00534">
    <property type="entry name" value="Glycos_transf_1"/>
    <property type="match status" value="1"/>
</dbReference>
<dbReference type="GO" id="GO:0016757">
    <property type="term" value="F:glycosyltransferase activity"/>
    <property type="evidence" value="ECO:0007669"/>
    <property type="project" value="InterPro"/>
</dbReference>
<evidence type="ECO:0000313" key="3">
    <source>
        <dbReference type="EMBL" id="QJB02204.1"/>
    </source>
</evidence>
<dbReference type="CDD" id="cd03801">
    <property type="entry name" value="GT4_PimA-like"/>
    <property type="match status" value="1"/>
</dbReference>
<evidence type="ECO:0000256" key="1">
    <source>
        <dbReference type="SAM" id="Coils"/>
    </source>
</evidence>
<dbReference type="Gene3D" id="3.40.50.2000">
    <property type="entry name" value="Glycogen Phosphorylase B"/>
    <property type="match status" value="1"/>
</dbReference>
<keyword evidence="1" id="KW-0175">Coiled coil</keyword>
<proteinExistence type="predicted"/>
<sequence>MNVHILSDTPRATSAYAIITRNFASGLVERGHNVTITGFLNGYENWNGIDVLPLATPFIHPQVQFASNLKSSRANVLICIHEAHADANIYSQMFSPTFFWVPVEGEGILPHMKHDLTSPGIAGVVPMSQIGEKHLESVGVACRDSIYPGWDPGIFTKKHEPYCRWSMDIYRQTQNPKLLCERGCFTCESKKEGCRHFENERMMINIGGNEFSGDIQTIDKIKDNLGAEFVIGCVAQNVGLRKRLERLIEAFSKMENRKESLLHLHTLPVSQRGFNLFEIAKKYNVLDRIIFSYGETAVYGISDHGMNLLYNYFDMNVSASSYEGFGMPVLESESIGKPQVAPACGTFPELLGENERGLLAGIATSSMDADGITRSLVDTGSLAEKMDALCIDANLRRKLGDAGAEWAKQFTWDKIVNQWDTLLSETEERTKIRRVEKCPT</sequence>
<keyword evidence="3" id="KW-0808">Transferase</keyword>
<feature type="coiled-coil region" evidence="1">
    <location>
        <begin position="237"/>
        <end position="264"/>
    </location>
</feature>
<dbReference type="InterPro" id="IPR001296">
    <property type="entry name" value="Glyco_trans_1"/>
</dbReference>